<dbReference type="RefSeq" id="WP_170305276.1">
    <property type="nucleotide sequence ID" value="NZ_BAAAMZ010000001.1"/>
</dbReference>
<evidence type="ECO:0000259" key="2">
    <source>
        <dbReference type="Pfam" id="PF04149"/>
    </source>
</evidence>
<dbReference type="EMBL" id="VIWT01000005">
    <property type="protein sequence ID" value="TWF73881.1"/>
    <property type="molecule type" value="Genomic_DNA"/>
</dbReference>
<dbReference type="Proteomes" id="UP000317940">
    <property type="component" value="Unassembled WGS sequence"/>
</dbReference>
<proteinExistence type="predicted"/>
<accession>A0A561SG82</accession>
<sequence length="42" mass="4501">MLSALVWQTSTHSAKDPDGPALSLTTDAWSAFLDQLKQLKGA</sequence>
<feature type="compositionally biased region" description="Polar residues" evidence="1">
    <location>
        <begin position="1"/>
        <end position="12"/>
    </location>
</feature>
<feature type="region of interest" description="Disordered" evidence="1">
    <location>
        <begin position="1"/>
        <end position="21"/>
    </location>
</feature>
<keyword evidence="4" id="KW-1185">Reference proteome</keyword>
<name>A0A561SG82_9ACTN</name>
<evidence type="ECO:0000256" key="1">
    <source>
        <dbReference type="SAM" id="MobiDB-lite"/>
    </source>
</evidence>
<gene>
    <name evidence="3" type="ORF">FHX73_15508</name>
</gene>
<dbReference type="AlphaFoldDB" id="A0A561SG82"/>
<feature type="domain" description="DUF397" evidence="2">
    <location>
        <begin position="15"/>
        <end position="37"/>
    </location>
</feature>
<comment type="caution">
    <text evidence="3">The sequence shown here is derived from an EMBL/GenBank/DDBJ whole genome shotgun (WGS) entry which is preliminary data.</text>
</comment>
<evidence type="ECO:0000313" key="4">
    <source>
        <dbReference type="Proteomes" id="UP000317940"/>
    </source>
</evidence>
<evidence type="ECO:0000313" key="3">
    <source>
        <dbReference type="EMBL" id="TWF73881.1"/>
    </source>
</evidence>
<dbReference type="InterPro" id="IPR007278">
    <property type="entry name" value="DUF397"/>
</dbReference>
<organism evidence="3 4">
    <name type="scientific">Kitasatospora viridis</name>
    <dbReference type="NCBI Taxonomy" id="281105"/>
    <lineage>
        <taxon>Bacteria</taxon>
        <taxon>Bacillati</taxon>
        <taxon>Actinomycetota</taxon>
        <taxon>Actinomycetes</taxon>
        <taxon>Kitasatosporales</taxon>
        <taxon>Streptomycetaceae</taxon>
        <taxon>Kitasatospora</taxon>
    </lineage>
</organism>
<dbReference type="Pfam" id="PF04149">
    <property type="entry name" value="DUF397"/>
    <property type="match status" value="1"/>
</dbReference>
<reference evidence="3 4" key="1">
    <citation type="submission" date="2019-06" db="EMBL/GenBank/DDBJ databases">
        <title>Sequencing the genomes of 1000 actinobacteria strains.</title>
        <authorList>
            <person name="Klenk H.-P."/>
        </authorList>
    </citation>
    <scope>NUCLEOTIDE SEQUENCE [LARGE SCALE GENOMIC DNA]</scope>
    <source>
        <strain evidence="3 4">DSM 44826</strain>
    </source>
</reference>
<protein>
    <submittedName>
        <fullName evidence="3">Uncharacterized protein DUF397</fullName>
    </submittedName>
</protein>